<evidence type="ECO:0000313" key="3">
    <source>
        <dbReference type="Proteomes" id="UP000245962"/>
    </source>
</evidence>
<dbReference type="RefSeq" id="WP_116695660.1">
    <property type="nucleotide sequence ID" value="NZ_QEHR01000017.1"/>
</dbReference>
<evidence type="ECO:0008006" key="4">
    <source>
        <dbReference type="Google" id="ProtNLM"/>
    </source>
</evidence>
<comment type="caution">
    <text evidence="2">The sequence shown here is derived from an EMBL/GenBank/DDBJ whole genome shotgun (WGS) entry which is preliminary data.</text>
</comment>
<dbReference type="Proteomes" id="UP000245962">
    <property type="component" value="Unassembled WGS sequence"/>
</dbReference>
<reference evidence="2 3" key="1">
    <citation type="submission" date="2018-04" db="EMBL/GenBank/DDBJ databases">
        <title>Marixanthomonas spongiae HN-E44 sp. nov., isolated from a marine sponge.</title>
        <authorList>
            <person name="Luo L."/>
            <person name="Zhuang L."/>
        </authorList>
    </citation>
    <scope>NUCLEOTIDE SEQUENCE [LARGE SCALE GENOMIC DNA]</scope>
    <source>
        <strain evidence="2 3">HN-E44</strain>
    </source>
</reference>
<protein>
    <recommendedName>
        <fullName evidence="4">Helix-turn-helix domain-containing protein</fullName>
    </recommendedName>
</protein>
<accession>A0A2U0HSZ6</accession>
<keyword evidence="3" id="KW-1185">Reference proteome</keyword>
<dbReference type="AlphaFoldDB" id="A0A2U0HSZ6"/>
<feature type="compositionally biased region" description="Basic and acidic residues" evidence="1">
    <location>
        <begin position="102"/>
        <end position="152"/>
    </location>
</feature>
<evidence type="ECO:0000256" key="1">
    <source>
        <dbReference type="SAM" id="MobiDB-lite"/>
    </source>
</evidence>
<gene>
    <name evidence="2" type="ORF">DDV96_15345</name>
</gene>
<sequence>MNYIKNHIEGNFTTVPNGLINDPNLKDRAKFIFILLASKPDNWSFRTKNLAKDAGIHWETFVKYRNSLVKYGWILIEEQLSSNGRFKPKNYHLFSKPTFQIKDSKNDDLDLGEDQKKPSKKNSVTEKSRDREKPYITNKESYKEEEKEKKILDNNSLGKNSNSLNPRL</sequence>
<dbReference type="OrthoDB" id="1258529at2"/>
<dbReference type="EMBL" id="QEHR01000017">
    <property type="protein sequence ID" value="PVW11991.1"/>
    <property type="molecule type" value="Genomic_DNA"/>
</dbReference>
<feature type="compositionally biased region" description="Low complexity" evidence="1">
    <location>
        <begin position="153"/>
        <end position="168"/>
    </location>
</feature>
<name>A0A2U0HSZ6_9FLAO</name>
<evidence type="ECO:0000313" key="2">
    <source>
        <dbReference type="EMBL" id="PVW11991.1"/>
    </source>
</evidence>
<proteinExistence type="predicted"/>
<feature type="region of interest" description="Disordered" evidence="1">
    <location>
        <begin position="102"/>
        <end position="168"/>
    </location>
</feature>
<organism evidence="2 3">
    <name type="scientific">Marixanthomonas spongiae</name>
    <dbReference type="NCBI Taxonomy" id="2174845"/>
    <lineage>
        <taxon>Bacteria</taxon>
        <taxon>Pseudomonadati</taxon>
        <taxon>Bacteroidota</taxon>
        <taxon>Flavobacteriia</taxon>
        <taxon>Flavobacteriales</taxon>
        <taxon>Flavobacteriaceae</taxon>
        <taxon>Marixanthomonas</taxon>
    </lineage>
</organism>